<sequence length="326" mass="37626">MRIVIIYGGLIWGLGVLHLQALLASFISDIPIYYAVIVVGGFVIYFSRRQPLQISVIGLRLNSMLFMIQIALFYMYTVLEPSWFYLFPALIFLAIEYERILLGRRLTLMDSQLEQYEEQKNQLNETFKTVRGERHDFLKHVSAIHFLLEKRKFDEAKDYLDELVEGYEETNLAIKGERGTVAGILHQMYKRAKKAGISIVYDIDLPVSSLPMTDHHLVTLLGNLLSNSIEACVEWQIHNNKQASITLQFYKRGGLYILICKNDSMKIPTEVLDELFKSYGNTTKAGEHEGLGTKLIHDVVEEYQGFLDFVYKNEEFMIKIKIPSIH</sequence>
<dbReference type="Pfam" id="PF14501">
    <property type="entry name" value="HATPase_c_5"/>
    <property type="match status" value="1"/>
</dbReference>
<dbReference type="Gene3D" id="3.30.565.10">
    <property type="entry name" value="Histidine kinase-like ATPase, C-terminal domain"/>
    <property type="match status" value="1"/>
</dbReference>
<feature type="transmembrane region" description="Helical" evidence="2">
    <location>
        <begin position="30"/>
        <end position="47"/>
    </location>
</feature>
<dbReference type="InterPro" id="IPR036890">
    <property type="entry name" value="HATPase_C_sf"/>
</dbReference>
<dbReference type="Proteomes" id="UP001597214">
    <property type="component" value="Unassembled WGS sequence"/>
</dbReference>
<evidence type="ECO:0000256" key="1">
    <source>
        <dbReference type="SAM" id="Coils"/>
    </source>
</evidence>
<feature type="domain" description="SpoOB alpha-helical" evidence="4">
    <location>
        <begin position="117"/>
        <end position="170"/>
    </location>
</feature>
<keyword evidence="5" id="KW-0418">Kinase</keyword>
<gene>
    <name evidence="5" type="ORF">ACFSCX_15000</name>
</gene>
<dbReference type="Gene3D" id="1.10.287.130">
    <property type="match status" value="1"/>
</dbReference>
<proteinExistence type="predicted"/>
<comment type="caution">
    <text evidence="5">The sequence shown here is derived from an EMBL/GenBank/DDBJ whole genome shotgun (WGS) entry which is preliminary data.</text>
</comment>
<feature type="transmembrane region" description="Helical" evidence="2">
    <location>
        <begin position="83"/>
        <end position="102"/>
    </location>
</feature>
<evidence type="ECO:0000256" key="2">
    <source>
        <dbReference type="SAM" id="Phobius"/>
    </source>
</evidence>
<evidence type="ECO:0000313" key="5">
    <source>
        <dbReference type="EMBL" id="MFD1737842.1"/>
    </source>
</evidence>
<dbReference type="InterPro" id="IPR039506">
    <property type="entry name" value="SPOB_a"/>
</dbReference>
<reference evidence="6" key="1">
    <citation type="journal article" date="2019" name="Int. J. Syst. Evol. Microbiol.">
        <title>The Global Catalogue of Microorganisms (GCM) 10K type strain sequencing project: providing services to taxonomists for standard genome sequencing and annotation.</title>
        <authorList>
            <consortium name="The Broad Institute Genomics Platform"/>
            <consortium name="The Broad Institute Genome Sequencing Center for Infectious Disease"/>
            <person name="Wu L."/>
            <person name="Ma J."/>
        </authorList>
    </citation>
    <scope>NUCLEOTIDE SEQUENCE [LARGE SCALE GENOMIC DNA]</scope>
    <source>
        <strain evidence="6">CCUG 49339</strain>
    </source>
</reference>
<evidence type="ECO:0000313" key="6">
    <source>
        <dbReference type="Proteomes" id="UP001597214"/>
    </source>
</evidence>
<evidence type="ECO:0000259" key="4">
    <source>
        <dbReference type="Pfam" id="PF14689"/>
    </source>
</evidence>
<evidence type="ECO:0000259" key="3">
    <source>
        <dbReference type="Pfam" id="PF14501"/>
    </source>
</evidence>
<keyword evidence="2" id="KW-1133">Transmembrane helix</keyword>
<dbReference type="GO" id="GO:0004673">
    <property type="term" value="F:protein histidine kinase activity"/>
    <property type="evidence" value="ECO:0007669"/>
    <property type="project" value="UniProtKB-EC"/>
</dbReference>
<dbReference type="SUPFAM" id="SSF55874">
    <property type="entry name" value="ATPase domain of HSP90 chaperone/DNA topoisomerase II/histidine kinase"/>
    <property type="match status" value="1"/>
</dbReference>
<feature type="coiled-coil region" evidence="1">
    <location>
        <begin position="106"/>
        <end position="133"/>
    </location>
</feature>
<keyword evidence="2" id="KW-0812">Transmembrane</keyword>
<keyword evidence="2" id="KW-0472">Membrane</keyword>
<dbReference type="PANTHER" id="PTHR40448">
    <property type="entry name" value="TWO-COMPONENT SENSOR HISTIDINE KINASE"/>
    <property type="match status" value="1"/>
</dbReference>
<feature type="domain" description="Sensor histidine kinase NatK-like C-terminal" evidence="3">
    <location>
        <begin position="216"/>
        <end position="323"/>
    </location>
</feature>
<name>A0ABW4LRX6_9BACI</name>
<dbReference type="PANTHER" id="PTHR40448:SF1">
    <property type="entry name" value="TWO-COMPONENT SENSOR HISTIDINE KINASE"/>
    <property type="match status" value="1"/>
</dbReference>
<feature type="transmembrane region" description="Helical" evidence="2">
    <location>
        <begin position="5"/>
        <end position="24"/>
    </location>
</feature>
<protein>
    <submittedName>
        <fullName evidence="5">Sensor histidine kinase</fullName>
        <ecNumber evidence="5">2.7.13.3</ecNumber>
    </submittedName>
</protein>
<dbReference type="InterPro" id="IPR032834">
    <property type="entry name" value="NatK-like_C"/>
</dbReference>
<dbReference type="EC" id="2.7.13.3" evidence="5"/>
<accession>A0ABW4LRX6</accession>
<organism evidence="5 6">
    <name type="scientific">Bacillus salitolerans</name>
    <dbReference type="NCBI Taxonomy" id="1437434"/>
    <lineage>
        <taxon>Bacteria</taxon>
        <taxon>Bacillati</taxon>
        <taxon>Bacillota</taxon>
        <taxon>Bacilli</taxon>
        <taxon>Bacillales</taxon>
        <taxon>Bacillaceae</taxon>
        <taxon>Bacillus</taxon>
    </lineage>
</organism>
<dbReference type="Pfam" id="PF14689">
    <property type="entry name" value="SPOB_a"/>
    <property type="match status" value="1"/>
</dbReference>
<keyword evidence="5" id="KW-0808">Transferase</keyword>
<keyword evidence="1" id="KW-0175">Coiled coil</keyword>
<keyword evidence="6" id="KW-1185">Reference proteome</keyword>
<feature type="transmembrane region" description="Helical" evidence="2">
    <location>
        <begin position="59"/>
        <end position="77"/>
    </location>
</feature>
<dbReference type="RefSeq" id="WP_377929062.1">
    <property type="nucleotide sequence ID" value="NZ_JBHUEM010000024.1"/>
</dbReference>
<dbReference type="EMBL" id="JBHUEM010000024">
    <property type="protein sequence ID" value="MFD1737842.1"/>
    <property type="molecule type" value="Genomic_DNA"/>
</dbReference>